<name>A0A084W884_ANOSI</name>
<feature type="compositionally biased region" description="Low complexity" evidence="1">
    <location>
        <begin position="44"/>
        <end position="54"/>
    </location>
</feature>
<dbReference type="EMBL" id="KE525317">
    <property type="protein sequence ID" value="KFB46428.1"/>
    <property type="molecule type" value="Genomic_DNA"/>
</dbReference>
<evidence type="ECO:0000313" key="3">
    <source>
        <dbReference type="EnsemblMetazoa" id="ASIC014427-PA"/>
    </source>
</evidence>
<dbReference type="AlphaFoldDB" id="A0A084W884"/>
<keyword evidence="4" id="KW-1185">Reference proteome</keyword>
<dbReference type="EMBL" id="ATLV01021388">
    <property type="status" value="NOT_ANNOTATED_CDS"/>
    <property type="molecule type" value="Genomic_DNA"/>
</dbReference>
<organism evidence="2">
    <name type="scientific">Anopheles sinensis</name>
    <name type="common">Mosquito</name>
    <dbReference type="NCBI Taxonomy" id="74873"/>
    <lineage>
        <taxon>Eukaryota</taxon>
        <taxon>Metazoa</taxon>
        <taxon>Ecdysozoa</taxon>
        <taxon>Arthropoda</taxon>
        <taxon>Hexapoda</taxon>
        <taxon>Insecta</taxon>
        <taxon>Pterygota</taxon>
        <taxon>Neoptera</taxon>
        <taxon>Endopterygota</taxon>
        <taxon>Diptera</taxon>
        <taxon>Nematocera</taxon>
        <taxon>Culicoidea</taxon>
        <taxon>Culicidae</taxon>
        <taxon>Anophelinae</taxon>
        <taxon>Anopheles</taxon>
    </lineage>
</organism>
<sequence>MLAPTHLHRGVPSLMHWLAAVRFTYPAKTKFPNPCNGGGDLSPSARTGSRTASRARSDQSSAHSPTSPPLRLDTVSREVVHQTPPACYAY</sequence>
<protein>
    <submittedName>
        <fullName evidence="2 3">Uncharacterized protein</fullName>
    </submittedName>
</protein>
<evidence type="ECO:0000313" key="2">
    <source>
        <dbReference type="EMBL" id="KFB46428.1"/>
    </source>
</evidence>
<dbReference type="Proteomes" id="UP000030765">
    <property type="component" value="Unassembled WGS sequence"/>
</dbReference>
<accession>A0A084W884</accession>
<feature type="region of interest" description="Disordered" evidence="1">
    <location>
        <begin position="28"/>
        <end position="78"/>
    </location>
</feature>
<dbReference type="EnsemblMetazoa" id="ASIC014427-RA">
    <property type="protein sequence ID" value="ASIC014427-PA"/>
    <property type="gene ID" value="ASIC014427"/>
</dbReference>
<gene>
    <name evidence="2" type="ORF">ZHAS_00014427</name>
</gene>
<evidence type="ECO:0000313" key="4">
    <source>
        <dbReference type="Proteomes" id="UP000030765"/>
    </source>
</evidence>
<dbReference type="VEuPathDB" id="VectorBase:ASIC014427"/>
<proteinExistence type="predicted"/>
<evidence type="ECO:0000256" key="1">
    <source>
        <dbReference type="SAM" id="MobiDB-lite"/>
    </source>
</evidence>
<reference evidence="3" key="2">
    <citation type="submission" date="2020-05" db="UniProtKB">
        <authorList>
            <consortium name="EnsemblMetazoa"/>
        </authorList>
    </citation>
    <scope>IDENTIFICATION</scope>
</reference>
<reference evidence="2 4" key="1">
    <citation type="journal article" date="2014" name="BMC Genomics">
        <title>Genome sequence of Anopheles sinensis provides insight into genetics basis of mosquito competence for malaria parasites.</title>
        <authorList>
            <person name="Zhou D."/>
            <person name="Zhang D."/>
            <person name="Ding G."/>
            <person name="Shi L."/>
            <person name="Hou Q."/>
            <person name="Ye Y."/>
            <person name="Xu Y."/>
            <person name="Zhou H."/>
            <person name="Xiong C."/>
            <person name="Li S."/>
            <person name="Yu J."/>
            <person name="Hong S."/>
            <person name="Yu X."/>
            <person name="Zou P."/>
            <person name="Chen C."/>
            <person name="Chang X."/>
            <person name="Wang W."/>
            <person name="Lv Y."/>
            <person name="Sun Y."/>
            <person name="Ma L."/>
            <person name="Shen B."/>
            <person name="Zhu C."/>
        </authorList>
    </citation>
    <scope>NUCLEOTIDE SEQUENCE [LARGE SCALE GENOMIC DNA]</scope>
</reference>